<sequence>MEPGIAKFPPSYEGVITGSVPSSPIRHQSFSIPSHPPPTYSGREAKPYHTHLRWNLLFTFLILLFVSSAFWIPFIPKVQKASMEIVVIIVGILHILWFMAVFNNFRYLWRLRRYKHHSIDLQKLNTSGKVVKHLVGITLYKEPIELMINTLDSIANQTDAKKKICAFVGMEQKTPDKEEKARKFHELYDSKFERFIVTFHPPGLPGEIPGKCSNLNYAARSAVSELRMTNILNSNVELLVTTGDCDTIFGDRYFDALEEDYWKTAPLQRGRTVWQSPLFYAINLHKSPFFVRATGLMRSFFMMGYLIPWNINTMSVFSLTLKLFEDGEYVHPTTGMLNVANHETKGVFIPSSSVFTYINLGMLGLQYFWFFCVFLINKLVEPVFPQSQKDKTGFFRNILHWLLAWPTITAYCCIEVFAFLEVTVRGKEVCNHGASKKEGLVSKPNKVAPAMQDKPKFMEIV</sequence>
<reference evidence="2" key="1">
    <citation type="submission" date="2022-11" db="UniProtKB">
        <authorList>
            <consortium name="WormBaseParasite"/>
        </authorList>
    </citation>
    <scope>IDENTIFICATION</scope>
</reference>
<evidence type="ECO:0000313" key="1">
    <source>
        <dbReference type="Proteomes" id="UP000887580"/>
    </source>
</evidence>
<protein>
    <submittedName>
        <fullName evidence="2">Glycosyltransferase 2-like domain-containing protein</fullName>
    </submittedName>
</protein>
<dbReference type="Proteomes" id="UP000887580">
    <property type="component" value="Unplaced"/>
</dbReference>
<proteinExistence type="predicted"/>
<name>A0AC35F5B0_9BILA</name>
<dbReference type="WBParaSite" id="PS1159_v2.g13292.t1">
    <property type="protein sequence ID" value="PS1159_v2.g13292.t1"/>
    <property type="gene ID" value="PS1159_v2.g13292"/>
</dbReference>
<evidence type="ECO:0000313" key="2">
    <source>
        <dbReference type="WBParaSite" id="PS1159_v2.g13292.t1"/>
    </source>
</evidence>
<organism evidence="1 2">
    <name type="scientific">Panagrolaimus sp. PS1159</name>
    <dbReference type="NCBI Taxonomy" id="55785"/>
    <lineage>
        <taxon>Eukaryota</taxon>
        <taxon>Metazoa</taxon>
        <taxon>Ecdysozoa</taxon>
        <taxon>Nematoda</taxon>
        <taxon>Chromadorea</taxon>
        <taxon>Rhabditida</taxon>
        <taxon>Tylenchina</taxon>
        <taxon>Panagrolaimomorpha</taxon>
        <taxon>Panagrolaimoidea</taxon>
        <taxon>Panagrolaimidae</taxon>
        <taxon>Panagrolaimus</taxon>
    </lineage>
</organism>
<accession>A0AC35F5B0</accession>